<organism evidence="4 5">
    <name type="scientific">Prochlorothrix hollandica PCC 9006 = CALU 1027</name>
    <dbReference type="NCBI Taxonomy" id="317619"/>
    <lineage>
        <taxon>Bacteria</taxon>
        <taxon>Bacillati</taxon>
        <taxon>Cyanobacteriota</taxon>
        <taxon>Cyanophyceae</taxon>
        <taxon>Prochlorotrichales</taxon>
        <taxon>Prochlorotrichaceae</taxon>
        <taxon>Prochlorothrix</taxon>
    </lineage>
</organism>
<dbReference type="InterPro" id="IPR027417">
    <property type="entry name" value="P-loop_NTPase"/>
</dbReference>
<dbReference type="OrthoDB" id="9757917at2"/>
<sequence>MKLLDLQFGDEISDIFRVDRFTPDDTWLDKICELRLVDGGKIELDLPKLREKLPQVFISPDSKSASQLVENWVPGIIILGYVMNINEQHIEVSCRQFRSPTITIPESLSITISDEFIDRYVAKYSKKAGNFKEAVRWLKDQFLLDDFGYWLVTQGSSNPSSEGGFSVLGKSYRIDLSKTPDGNLYPKRLIKLNNKNLSSEPVYLISQPLEFTDETIANVAQSAIINSLNNALKSENSWINSWRAYNEEEQRILEERFSTLPDLHYSSFSYEDYSEESRSIIHFNLSHDVVLNQWQKKITQEGLNIQILPETEIKEIQSSARVDGVAVECQLKKLQLIVEWSCDTSPQNKGFIRPSIALESSRIKTRDRALKKLENRQVKLPTLSLILEGSQIPQVPPRRERQNITQTAKRLFGGTPTPAQQKALSIALKTPDIALIQGPPGTGKTRVIQALLTLLTEGKRNEEVFENILVTSFQHEAVDNAIAGMKVSGLPVDRLGGQKGEDRGQALFDAWSEQVIQDVQKNIPEPEVPRRVLVEKLEDVVTHWRKAPSGRDSTQAVLEQFRDLTVDFLRPERCFELEKLLLARTQIVSPVMPKPVIEDEDNQVRLKKLLGKQCFTQDTFLENGSKQARSLKKFLDEHIDELSADQIEAVDIASNWDPEKSTHPEPWISLKAACQGIEDRLLEVPASNFPQEQNILDLEVETCLLNILSDLKNMKVSPEEKVYEALELFIRSLKEEKEKVREEIRQYASIQAVSCGQADSATLGMKDTQVFSLVIVDEAARANPLDLLIPMVKGRRIILVGDHKQLPHVLEREIEESLANQGSEKLEEVYRKSLFERLWDFLEKQSQFDNIERTVRLVDQFRMHPVIGKFVSDNFYADCPLNSSYVDAGNRINVTNLYNNKPIAWLDVPRQEGTGARSGKASWSRQAEVKRILEELKKILPILEERYPEVDPSHPQGMVGIITFYSGQEDAFNQALQDPKQGIKESWRKRVRVGTVDAFQGREYDIVYLSTVRSNQHQSIQKRLGFTALPNRLCVAFSRARCLLVGVGDSKCLAGLAPDGTPWSAPIKNFIDLCTSEAGYAEFKS</sequence>
<proteinExistence type="predicted"/>
<keyword evidence="1" id="KW-0175">Coiled coil</keyword>
<dbReference type="EMBL" id="AJTX02000002">
    <property type="protein sequence ID" value="KKJ01569.1"/>
    <property type="molecule type" value="Genomic_DNA"/>
</dbReference>
<name>A0A0M2Q3Q1_PROHO</name>
<evidence type="ECO:0000313" key="4">
    <source>
        <dbReference type="EMBL" id="KKJ01569.1"/>
    </source>
</evidence>
<accession>A0A0M2Q3Q1</accession>
<dbReference type="Gene3D" id="3.40.50.300">
    <property type="entry name" value="P-loop containing nucleotide triphosphate hydrolases"/>
    <property type="match status" value="2"/>
</dbReference>
<comment type="caution">
    <text evidence="4">The sequence shown here is derived from an EMBL/GenBank/DDBJ whole genome shotgun (WGS) entry which is preliminary data.</text>
</comment>
<keyword evidence="5" id="KW-1185">Reference proteome</keyword>
<feature type="coiled-coil region" evidence="1">
    <location>
        <begin position="723"/>
        <end position="753"/>
    </location>
</feature>
<dbReference type="InterPro" id="IPR041677">
    <property type="entry name" value="DNA2/NAM7_AAA_11"/>
</dbReference>
<dbReference type="Pfam" id="PF13086">
    <property type="entry name" value="AAA_11"/>
    <property type="match status" value="1"/>
</dbReference>
<feature type="domain" description="DNA2/NAM7 helicase helicase" evidence="2">
    <location>
        <begin position="419"/>
        <end position="808"/>
    </location>
</feature>
<dbReference type="Proteomes" id="UP000034681">
    <property type="component" value="Unassembled WGS sequence"/>
</dbReference>
<dbReference type="GO" id="GO:0004386">
    <property type="term" value="F:helicase activity"/>
    <property type="evidence" value="ECO:0007669"/>
    <property type="project" value="InterPro"/>
</dbReference>
<dbReference type="STRING" id="317619.GCA_000332315_04194"/>
<gene>
    <name evidence="4" type="ORF">PROH_04555</name>
</gene>
<evidence type="ECO:0008006" key="6">
    <source>
        <dbReference type="Google" id="ProtNLM"/>
    </source>
</evidence>
<evidence type="ECO:0000259" key="2">
    <source>
        <dbReference type="Pfam" id="PF13086"/>
    </source>
</evidence>
<dbReference type="RefSeq" id="WP_017714324.1">
    <property type="nucleotide sequence ID" value="NZ_KB235941.1"/>
</dbReference>
<evidence type="ECO:0000313" key="5">
    <source>
        <dbReference type="Proteomes" id="UP000034681"/>
    </source>
</evidence>
<dbReference type="AlphaFoldDB" id="A0A0M2Q3Q1"/>
<dbReference type="InterPro" id="IPR045055">
    <property type="entry name" value="DNA2/NAM7-like"/>
</dbReference>
<dbReference type="SUPFAM" id="SSF52540">
    <property type="entry name" value="P-loop containing nucleoside triphosphate hydrolases"/>
    <property type="match status" value="1"/>
</dbReference>
<evidence type="ECO:0000259" key="3">
    <source>
        <dbReference type="Pfam" id="PF13087"/>
    </source>
</evidence>
<dbReference type="InterPro" id="IPR041679">
    <property type="entry name" value="DNA2/NAM7-like_C"/>
</dbReference>
<protein>
    <recommendedName>
        <fullName evidence="6">AAA+ ATPase domain-containing protein</fullName>
    </recommendedName>
</protein>
<dbReference type="PANTHER" id="PTHR10887:SF495">
    <property type="entry name" value="HELICASE SENATAXIN ISOFORM X1-RELATED"/>
    <property type="match status" value="1"/>
</dbReference>
<feature type="domain" description="DNA2/NAM7 helicase-like C-terminal" evidence="3">
    <location>
        <begin position="830"/>
        <end position="1050"/>
    </location>
</feature>
<reference evidence="4" key="1">
    <citation type="submission" date="2012-04" db="EMBL/GenBank/DDBJ databases">
        <authorList>
            <person name="Borisov I.G."/>
            <person name="Ivanikova N.V."/>
            <person name="Pinevich A.V."/>
        </authorList>
    </citation>
    <scope>NUCLEOTIDE SEQUENCE</scope>
    <source>
        <strain evidence="4">CALU 1027</strain>
    </source>
</reference>
<evidence type="ECO:0000256" key="1">
    <source>
        <dbReference type="SAM" id="Coils"/>
    </source>
</evidence>
<dbReference type="PANTHER" id="PTHR10887">
    <property type="entry name" value="DNA2/NAM7 HELICASE FAMILY"/>
    <property type="match status" value="1"/>
</dbReference>
<dbReference type="CDD" id="cd18808">
    <property type="entry name" value="SF1_C_Upf1"/>
    <property type="match status" value="1"/>
</dbReference>
<dbReference type="InterPro" id="IPR047187">
    <property type="entry name" value="SF1_C_Upf1"/>
</dbReference>
<dbReference type="Pfam" id="PF13087">
    <property type="entry name" value="AAA_12"/>
    <property type="match status" value="1"/>
</dbReference>